<dbReference type="Gene3D" id="2.30.30.140">
    <property type="match status" value="1"/>
</dbReference>
<evidence type="ECO:0000256" key="1">
    <source>
        <dbReference type="ARBA" id="ARBA00006018"/>
    </source>
</evidence>
<dbReference type="SUPFAM" id="SSF159127">
    <property type="entry name" value="HupF/HypC-like"/>
    <property type="match status" value="1"/>
</dbReference>
<evidence type="ECO:0000313" key="3">
    <source>
        <dbReference type="Proteomes" id="UP000188298"/>
    </source>
</evidence>
<dbReference type="PROSITE" id="PS01097">
    <property type="entry name" value="HUPF_HYPC"/>
    <property type="match status" value="1"/>
</dbReference>
<dbReference type="AlphaFoldDB" id="A0A1Q2LEX5"/>
<organism evidence="2 3">
    <name type="scientific">Helicobacter bilis</name>
    <dbReference type="NCBI Taxonomy" id="37372"/>
    <lineage>
        <taxon>Bacteria</taxon>
        <taxon>Pseudomonadati</taxon>
        <taxon>Campylobacterota</taxon>
        <taxon>Epsilonproteobacteria</taxon>
        <taxon>Campylobacterales</taxon>
        <taxon>Helicobacteraceae</taxon>
        <taxon>Helicobacter</taxon>
    </lineage>
</organism>
<dbReference type="InterPro" id="IPR001109">
    <property type="entry name" value="Hydrogenase_HupF/HypC"/>
</dbReference>
<dbReference type="PANTHER" id="PTHR35177:SF2">
    <property type="entry name" value="HYDROGENASE MATURATION FACTOR HYBG"/>
    <property type="match status" value="1"/>
</dbReference>
<dbReference type="NCBIfam" id="TIGR00074">
    <property type="entry name" value="hypC_hupF"/>
    <property type="match status" value="1"/>
</dbReference>
<sequence>MCLAIPSKVISINKETNMATLDTLGVQREASLDLMQDNVAIGDFVLLHVGYVMGKIDEEDAIESLKLYAEMIAAMQEEDEERLMLEEANRL</sequence>
<dbReference type="GO" id="GO:0051604">
    <property type="term" value="P:protein maturation"/>
    <property type="evidence" value="ECO:0007669"/>
    <property type="project" value="TreeGrafter"/>
</dbReference>
<dbReference type="PANTHER" id="PTHR35177">
    <property type="entry name" value="HYDROGENASE MATURATION FACTOR HYBG"/>
    <property type="match status" value="1"/>
</dbReference>
<dbReference type="KEGG" id="hbl:XJ32_01430"/>
<gene>
    <name evidence="2" type="ORF">XJ32_01430</name>
</gene>
<dbReference type="Pfam" id="PF01455">
    <property type="entry name" value="HupF_HypC"/>
    <property type="match status" value="1"/>
</dbReference>
<proteinExistence type="inferred from homology"/>
<dbReference type="PRINTS" id="PR00445">
    <property type="entry name" value="HUPFHYPC"/>
</dbReference>
<dbReference type="EMBL" id="CP019645">
    <property type="protein sequence ID" value="AQQ58979.1"/>
    <property type="molecule type" value="Genomic_DNA"/>
</dbReference>
<reference evidence="2 3" key="1">
    <citation type="submission" date="2017-02" db="EMBL/GenBank/DDBJ databases">
        <title>Whole genome sequencing of Helicobacter bilis strain AAQJH.</title>
        <authorList>
            <person name="Conlan S."/>
            <person name="Thomas P.J."/>
            <person name="Mullikin J."/>
            <person name="Palmore T.N."/>
            <person name="Frank K.M."/>
            <person name="Segre J.A."/>
        </authorList>
    </citation>
    <scope>NUCLEOTIDE SEQUENCE [LARGE SCALE GENOMIC DNA]</scope>
    <source>
        <strain evidence="2 3">AAQJH</strain>
    </source>
</reference>
<dbReference type="RefSeq" id="WP_077388116.1">
    <property type="nucleotide sequence ID" value="NZ_CALESD010000060.1"/>
</dbReference>
<dbReference type="FunFam" id="2.30.30.140:FF:000022">
    <property type="entry name" value="Hydrogenase assembly chaperone HybG"/>
    <property type="match status" value="1"/>
</dbReference>
<protein>
    <submittedName>
        <fullName evidence="2">Hydrogenase assembly protein HupF</fullName>
    </submittedName>
</protein>
<name>A0A1Q2LEX5_9HELI</name>
<dbReference type="InterPro" id="IPR019812">
    <property type="entry name" value="Hydgase_assmbl_chp_CS"/>
</dbReference>
<dbReference type="Proteomes" id="UP000188298">
    <property type="component" value="Chromosome"/>
</dbReference>
<dbReference type="GO" id="GO:1902670">
    <property type="term" value="F:carbon dioxide binding"/>
    <property type="evidence" value="ECO:0007669"/>
    <property type="project" value="TreeGrafter"/>
</dbReference>
<accession>A0A1Q2LEX5</accession>
<dbReference type="GO" id="GO:0005506">
    <property type="term" value="F:iron ion binding"/>
    <property type="evidence" value="ECO:0007669"/>
    <property type="project" value="TreeGrafter"/>
</dbReference>
<evidence type="ECO:0000313" key="2">
    <source>
        <dbReference type="EMBL" id="AQQ58979.1"/>
    </source>
</evidence>
<comment type="similarity">
    <text evidence="1">Belongs to the HupF/HypC family.</text>
</comment>